<protein>
    <submittedName>
        <fullName evidence="1">Single-stranded DNA-binding protein</fullName>
    </submittedName>
</protein>
<evidence type="ECO:0000313" key="1">
    <source>
        <dbReference type="EMBL" id="TWW10127.1"/>
    </source>
</evidence>
<dbReference type="Proteomes" id="UP000321659">
    <property type="component" value="Unassembled WGS sequence"/>
</dbReference>
<proteinExistence type="predicted"/>
<dbReference type="AlphaFoldDB" id="A0A5C6M7C7"/>
<reference evidence="1 2" key="1">
    <citation type="submission" date="2019-04" db="EMBL/GenBank/DDBJ databases">
        <title>In vitro growth and metabolic characteristics of meat-borne Lactobacillus algidus strains.</title>
        <authorList>
            <person name="Sade E."/>
            <person name="Per J."/>
            <person name="Tytti H."/>
            <person name="Johanna B.K."/>
        </authorList>
    </citation>
    <scope>NUCLEOTIDE SEQUENCE [LARGE SCALE GENOMIC DNA]</scope>
    <source>
        <strain evidence="1 2">LTS37-1</strain>
    </source>
</reference>
<evidence type="ECO:0000313" key="2">
    <source>
        <dbReference type="Proteomes" id="UP000321659"/>
    </source>
</evidence>
<gene>
    <name evidence="1" type="ORF">LABALGLTS371_16090</name>
</gene>
<accession>A0A5C6M7C7</accession>
<organism evidence="1 2">
    <name type="scientific">Dellaglioa algida</name>
    <dbReference type="NCBI Taxonomy" id="105612"/>
    <lineage>
        <taxon>Bacteria</taxon>
        <taxon>Bacillati</taxon>
        <taxon>Bacillota</taxon>
        <taxon>Bacilli</taxon>
        <taxon>Lactobacillales</taxon>
        <taxon>Lactobacillaceae</taxon>
        <taxon>Dellaglioa</taxon>
    </lineage>
</organism>
<name>A0A5C6M7C7_9LACO</name>
<sequence>MKKSEKIELILKDLKAFRSNLNQPKKDGTNPHFHADYVTLEGVIQAVDEAVSGTGLLFIQEGTFEDKNVLVTTTIFHESGQFIEFNPVTIPAMRSDAQGLGSALTYAKRYSLSTAFGITSEIDDDGNAASKSGGNQKQSVANKQQYAYRNTTNQVSKPDTKPVTKAKPIVVTEEQKTTIFKLITEIAAIQNISMKEVMTAFNIMDLEKLNSDQATNRITTIQESLANMKK</sequence>
<dbReference type="RefSeq" id="WP_146303418.1">
    <property type="nucleotide sequence ID" value="NZ_JANXKU010000004.1"/>
</dbReference>
<keyword evidence="1" id="KW-0238">DNA-binding</keyword>
<dbReference type="GO" id="GO:0003677">
    <property type="term" value="F:DNA binding"/>
    <property type="evidence" value="ECO:0007669"/>
    <property type="project" value="UniProtKB-KW"/>
</dbReference>
<dbReference type="EMBL" id="SRRQ01000024">
    <property type="protein sequence ID" value="TWW10127.1"/>
    <property type="molecule type" value="Genomic_DNA"/>
</dbReference>
<dbReference type="InterPro" id="IPR007499">
    <property type="entry name" value="ERF_bacteria_virus"/>
</dbReference>
<comment type="caution">
    <text evidence="1">The sequence shown here is derived from an EMBL/GenBank/DDBJ whole genome shotgun (WGS) entry which is preliminary data.</text>
</comment>
<dbReference type="Pfam" id="PF04404">
    <property type="entry name" value="ERF"/>
    <property type="match status" value="1"/>
</dbReference>